<dbReference type="OrthoDB" id="9805017at2"/>
<dbReference type="EMBL" id="FZPD01000001">
    <property type="protein sequence ID" value="SNS60686.1"/>
    <property type="molecule type" value="Genomic_DNA"/>
</dbReference>
<feature type="region of interest" description="Disordered" evidence="1">
    <location>
        <begin position="1742"/>
        <end position="1762"/>
    </location>
</feature>
<evidence type="ECO:0000313" key="4">
    <source>
        <dbReference type="Proteomes" id="UP000198393"/>
    </source>
</evidence>
<feature type="domain" description="RapA2 cadherin-like" evidence="2">
    <location>
        <begin position="1522"/>
        <end position="1592"/>
    </location>
</feature>
<feature type="domain" description="RapA2 cadherin-like" evidence="2">
    <location>
        <begin position="1133"/>
        <end position="1204"/>
    </location>
</feature>
<dbReference type="PANTHER" id="PTHR45739:SF8">
    <property type="entry name" value="FRAS1-RELATED EXTRACELLULAR MATRIX PROTEIN 1"/>
    <property type="match status" value="1"/>
</dbReference>
<dbReference type="InterPro" id="IPR010221">
    <property type="entry name" value="VCBS_dom"/>
</dbReference>
<feature type="domain" description="RapA2 cadherin-like" evidence="2">
    <location>
        <begin position="1328"/>
        <end position="1398"/>
    </location>
</feature>
<sequence length="1762" mass="180672">MGIHYQLLRRKSFSLKNLIKQFFIITVLLQTSLLFGAPGRSDTPIISTDVCGLSLLTQITGTSTESEGSIINLYLRTSLFDTKVLLGSTTVNSDGTWRIAGLNLTSGLLSATATASGEVESLPSAEIELTVPPVISQGVLSHPTICGVLDGSLQLLGFLPFTEYTIQYTDEDGFQSLNLTSDALGSVTITGLGDGELQEIQAVLNGCVSNTICSVELEEPSIPSFTLGVPVQPVVCGGTGSILITGAPLAALDYDVSYFDGNTTVSTTITSDGITGIITISGLSAGTYSNFQVSRNGCDAGLILDRITIFDGLLPSTVTLGTVTQPSTCTSLDGEIQLLGVLALTSYDVSYENKDGVTVTTTIATGAGETTVALPGLGEGVYRNLRVESLGCSSTPLAEVSLSSLPTISLGSILSPLSCLSADGYIEIEGLISGEIYDIRFQVNEADQLVSLTANSSGILEIENLESGSYTNFLVEQGDCQSNILDDIISLDEIAIPEISLSTTQLPSACAASDGEITLLGLLPGTTYDVSYRNISGLQTVSITADAGTGELTIPNLSADEYSDISVSLNGCSSNSLVCPINLDVVPALSLGVVTPETTCGAEDGTVTLLGLTGGVNYDISYVNIEGQQSLVGVPSSVGGTITLTGLAADTYSNMTVSLGGCSSEPLADISLGSVLDLVVNSSTIPTSCGATDGSIVLSGLTGSSNYDVTYSVDGVATTTNLNSVGGLLTLSGLGAGTYSGIKVNDGSCDSNTILNAIDLNPIGIPSVSLGLTVNPTSCGVADGSISLAGLVASTAYSVNYTNSAGVQTASLSTDALGVLTISGLEADDYQDFSVELSGCESNVLEDIVSLVDLGTPAISLGTITSPTVCSAMDGSIELTGLVPSTPYNISYSEGGADQTIALSANADGELVIPNLSAGIYENIKVEAGGCLSVSVGPLELECFQDAVYTILNKTIDQLNNTDSLAYPTDADGAIVCAQVKSGTLPTGTSINAESGVIYVSTEGDLTVGSSTVSILTVDAKGDTTQQDVTVVILNDTPDAQNDSYTVDEGATLSVNDADGSGGNPAVYGVIVNDSDIANAGLTVTKLTDPANHNGTFVLDSDGTFVYTHDGSETTTDSFTYRLSDGMGETADATVTFTINPQNDAPVAVADTYTFDEGSTNNVNAAIGVLNNDSDPDGDAITAILVGDVSNGTLTLNVDGSFDYTHDGTETTSDSFTYKVNDGTVDGNTVEVTLNINGVNDAPVAVADSYTFDKGSSNSVNVVSGVLTNDSDADGDALSAILVTDVSNGTLALNSDGSFDYTHDNTSTTSDAFTYKVNDGTTDGNTVSVTLTIVETNPNLVTVADSYTFDEGSNNSVNAASGVLDNDVDNVGSGITAELVSDVSFGTLTLNADGGFTYTHDGSETTVDSFEYRVTNGTDNGNAVTVTLNITPQNDAPVAVADTYTFDEGSTNNVSAASGVLDNDSDADGDTFTAILVSDVSNGTLTLNADGSFDYEHDGSETTVDSFTYKVNDGTVDGNTVTVTLNITPQNDAPVAVADTYTFDEGSTNNVSAASGVLDNDSDADGDTFTAILVSDVSNGTLTLNADGSFDYEHDGSETTVDSFTYKVNDGTVDGNTVTVTLNITPQNDAPVAVADTYTFDEGSTNNVSAASGVLDNDSDADGDTFTSILVSDVSNGTLTLNVDGSFDYEHDGSETTVDSFTYKVNDGTVDGNTVTVTLNITPQNDAPVAVADTYTFDEGSTNNVSAASGVLDNDSDADGDT</sequence>
<feature type="domain" description="RapA2 cadherin-like" evidence="2">
    <location>
        <begin position="1028"/>
        <end position="1107"/>
    </location>
</feature>
<dbReference type="RefSeq" id="WP_144017321.1">
    <property type="nucleotide sequence ID" value="NZ_FZPD01000001.1"/>
</dbReference>
<feature type="non-terminal residue" evidence="3">
    <location>
        <position position="1762"/>
    </location>
</feature>
<dbReference type="InterPro" id="IPR040853">
    <property type="entry name" value="RapA2_cadherin-like"/>
</dbReference>
<gene>
    <name evidence="3" type="ORF">SAMN05421640_0843</name>
</gene>
<accession>A0A239FU72</accession>
<evidence type="ECO:0000259" key="2">
    <source>
        <dbReference type="Pfam" id="PF17803"/>
    </source>
</evidence>
<feature type="domain" description="RapA2 cadherin-like" evidence="2">
    <location>
        <begin position="1425"/>
        <end position="1495"/>
    </location>
</feature>
<dbReference type="NCBIfam" id="TIGR01965">
    <property type="entry name" value="VCBS_repeat"/>
    <property type="match status" value="6"/>
</dbReference>
<organism evidence="3 4">
    <name type="scientific">Ekhidna lutea</name>
    <dbReference type="NCBI Taxonomy" id="447679"/>
    <lineage>
        <taxon>Bacteria</taxon>
        <taxon>Pseudomonadati</taxon>
        <taxon>Bacteroidota</taxon>
        <taxon>Cytophagia</taxon>
        <taxon>Cytophagales</taxon>
        <taxon>Reichenbachiellaceae</taxon>
        <taxon>Ekhidna</taxon>
    </lineage>
</organism>
<feature type="domain" description="RapA2 cadherin-like" evidence="2">
    <location>
        <begin position="1716"/>
        <end position="1762"/>
    </location>
</feature>
<dbReference type="Pfam" id="PF17803">
    <property type="entry name" value="Cadherin_4"/>
    <property type="match status" value="8"/>
</dbReference>
<keyword evidence="4" id="KW-1185">Reference proteome</keyword>
<dbReference type="NCBIfam" id="NF012211">
    <property type="entry name" value="tand_rpt_95"/>
    <property type="match status" value="7"/>
</dbReference>
<feature type="domain" description="RapA2 cadherin-like" evidence="2">
    <location>
        <begin position="1231"/>
        <end position="1301"/>
    </location>
</feature>
<proteinExistence type="predicted"/>
<evidence type="ECO:0000256" key="1">
    <source>
        <dbReference type="SAM" id="MobiDB-lite"/>
    </source>
</evidence>
<feature type="domain" description="RapA2 cadherin-like" evidence="2">
    <location>
        <begin position="1619"/>
        <end position="1689"/>
    </location>
</feature>
<dbReference type="Proteomes" id="UP000198393">
    <property type="component" value="Unassembled WGS sequence"/>
</dbReference>
<dbReference type="PANTHER" id="PTHR45739">
    <property type="entry name" value="MATRIX PROTEIN, PUTATIVE-RELATED"/>
    <property type="match status" value="1"/>
</dbReference>
<dbReference type="GO" id="GO:0009653">
    <property type="term" value="P:anatomical structure morphogenesis"/>
    <property type="evidence" value="ECO:0007669"/>
    <property type="project" value="TreeGrafter"/>
</dbReference>
<protein>
    <submittedName>
        <fullName evidence="3">VCBS repeat-containing protein</fullName>
    </submittedName>
</protein>
<evidence type="ECO:0000313" key="3">
    <source>
        <dbReference type="EMBL" id="SNS60686.1"/>
    </source>
</evidence>
<reference evidence="3 4" key="1">
    <citation type="submission" date="2017-06" db="EMBL/GenBank/DDBJ databases">
        <authorList>
            <person name="Kim H.J."/>
            <person name="Triplett B.A."/>
        </authorList>
    </citation>
    <scope>NUCLEOTIDE SEQUENCE [LARGE SCALE GENOMIC DNA]</scope>
    <source>
        <strain evidence="3 4">DSM 19307</strain>
    </source>
</reference>
<dbReference type="InterPro" id="IPR051561">
    <property type="entry name" value="FRAS1_ECM"/>
</dbReference>
<name>A0A239FU72_EKHLU</name>